<dbReference type="PANTHER" id="PTHR23028:SF53">
    <property type="entry name" value="ACYL_TRANSF_3 DOMAIN-CONTAINING PROTEIN"/>
    <property type="match status" value="1"/>
</dbReference>
<feature type="transmembrane region" description="Helical" evidence="2">
    <location>
        <begin position="28"/>
        <end position="45"/>
    </location>
</feature>
<keyword evidence="2" id="KW-1133">Transmembrane helix</keyword>
<keyword evidence="2" id="KW-0472">Membrane</keyword>
<keyword evidence="5" id="KW-0808">Transferase</keyword>
<dbReference type="Proteomes" id="UP000004474">
    <property type="component" value="Unassembled WGS sequence"/>
</dbReference>
<dbReference type="GO" id="GO:0009103">
    <property type="term" value="P:lipopolysaccharide biosynthetic process"/>
    <property type="evidence" value="ECO:0007669"/>
    <property type="project" value="TreeGrafter"/>
</dbReference>
<proteinExistence type="predicted"/>
<dbReference type="eggNOG" id="COG1835">
    <property type="taxonomic scope" value="Bacteria"/>
</dbReference>
<dbReference type="GO" id="GO:0016747">
    <property type="term" value="F:acyltransferase activity, transferring groups other than amino-acyl groups"/>
    <property type="evidence" value="ECO:0007669"/>
    <property type="project" value="InterPro"/>
</dbReference>
<dbReference type="Pfam" id="PF01757">
    <property type="entry name" value="Acyl_transf_3"/>
    <property type="match status" value="1"/>
</dbReference>
<dbReference type="InterPro" id="IPR050879">
    <property type="entry name" value="Acyltransferase_3"/>
</dbReference>
<evidence type="ECO:0000259" key="4">
    <source>
        <dbReference type="Pfam" id="PF19040"/>
    </source>
</evidence>
<dbReference type="PANTHER" id="PTHR23028">
    <property type="entry name" value="ACETYLTRANSFERASE"/>
    <property type="match status" value="1"/>
</dbReference>
<name>K1DXT9_9MICO</name>
<keyword evidence="5" id="KW-0012">Acyltransferase</keyword>
<evidence type="ECO:0000256" key="2">
    <source>
        <dbReference type="SAM" id="Phobius"/>
    </source>
</evidence>
<feature type="transmembrane region" description="Helical" evidence="2">
    <location>
        <begin position="222"/>
        <end position="240"/>
    </location>
</feature>
<evidence type="ECO:0000313" key="5">
    <source>
        <dbReference type="EMBL" id="EKA61204.1"/>
    </source>
</evidence>
<dbReference type="InterPro" id="IPR002656">
    <property type="entry name" value="Acyl_transf_3_dom"/>
</dbReference>
<dbReference type="AlphaFoldDB" id="K1DXT9"/>
<feature type="compositionally biased region" description="Basic and acidic residues" evidence="1">
    <location>
        <begin position="481"/>
        <end position="490"/>
    </location>
</feature>
<dbReference type="Pfam" id="PF19040">
    <property type="entry name" value="SGNH"/>
    <property type="match status" value="1"/>
</dbReference>
<feature type="transmembrane region" description="Helical" evidence="2">
    <location>
        <begin position="247"/>
        <end position="263"/>
    </location>
</feature>
<protein>
    <submittedName>
        <fullName evidence="5">Putative acyltransferase</fullName>
    </submittedName>
</protein>
<feature type="domain" description="SGNH" evidence="4">
    <location>
        <begin position="492"/>
        <end position="702"/>
    </location>
</feature>
<organism evidence="5 6">
    <name type="scientific">Janibacter hoylei PVAS-1</name>
    <dbReference type="NCBI Taxonomy" id="1210046"/>
    <lineage>
        <taxon>Bacteria</taxon>
        <taxon>Bacillati</taxon>
        <taxon>Actinomycetota</taxon>
        <taxon>Actinomycetes</taxon>
        <taxon>Micrococcales</taxon>
        <taxon>Intrasporangiaceae</taxon>
        <taxon>Janibacter</taxon>
    </lineage>
</organism>
<sequence>MVETDTAPGSSGRLTEGLPERRFRPELHGLRGLAILLVALFHVFGHGRVSGGLDVFLVVSGFLFTGMLLREAATTGRIRVGPYIGRLARRLLPAMVTVVAVTTVAGLLVLPESRWNALLREAAASVLYVENWELIKSQLAYEAAGADTSVFQHIWSLSVQGQFYLLWPVLTIVAVVVARRLGMRARTAMIVVSVLVMAASFPFAVYMHHAQQANAYLNTGTRLWQLAFGALIALLGAEVLPRAIRPVTGWIGLLLIITCGFFLDGGQLFPGPWALWPVLGFALVMWSEHDARWGVTRVLQLRPFAWVGDISYAFYLWHWPILVLWISHSGHERVGLLEAVGILALAITLAQLTLRLVERPVTARLGSRPGPAMALGAALVVLVAAPTALGAQAITRHEQDELARQESLTRVAAEDKVLGSADKPLVLDNPGARDLDPDSWVDAAPDAELIPELGVLEKDQPDYYDKPCRQQADGPGTEKPLICDDPDHPEGSPGWEEMPVVVVAGGSHAGQWVPAFEELGRQHGWRILVADKGGCQLTSNHGQYPRPRDITPRSSCVAWNKEIVDVLDDLDPDLVVTIGTTSLGAPESTSRGFLDKWAELEERDIPVLTMRDSPRIRKPLSECLSRTDDPSDCDTPRVGSKNYGLAATSPFVGLEGTDGIGYVDLSEYYCPKDTCPAVVGNVIVYRDASHLSSTFVRTLAAPLSRELREQAPPALRVRLSAGRPTPAPARPPRS</sequence>
<feature type="transmembrane region" description="Helical" evidence="2">
    <location>
        <begin position="339"/>
        <end position="357"/>
    </location>
</feature>
<keyword evidence="2" id="KW-0812">Transmembrane</keyword>
<feature type="transmembrane region" description="Helical" evidence="2">
    <location>
        <begin position="91"/>
        <end position="110"/>
    </location>
</feature>
<feature type="compositionally biased region" description="Pro residues" evidence="1">
    <location>
        <begin position="725"/>
        <end position="734"/>
    </location>
</feature>
<feature type="transmembrane region" description="Helical" evidence="2">
    <location>
        <begin position="190"/>
        <end position="210"/>
    </location>
</feature>
<evidence type="ECO:0000313" key="6">
    <source>
        <dbReference type="Proteomes" id="UP000004474"/>
    </source>
</evidence>
<gene>
    <name evidence="5" type="ORF">B277_09034</name>
</gene>
<accession>K1DXT9</accession>
<feature type="region of interest" description="Disordered" evidence="1">
    <location>
        <begin position="460"/>
        <end position="493"/>
    </location>
</feature>
<dbReference type="STRING" id="1210046.B277_09034"/>
<feature type="transmembrane region" description="Helical" evidence="2">
    <location>
        <begin position="161"/>
        <end position="178"/>
    </location>
</feature>
<feature type="domain" description="Acyltransferase 3" evidence="3">
    <location>
        <begin position="26"/>
        <end position="353"/>
    </location>
</feature>
<reference evidence="5 6" key="1">
    <citation type="journal article" date="2012" name="J. Bacteriol.">
        <title>Genome Sequence of Janibacter hoylei MTCC8307, Isolated from the Stratospheric Air.</title>
        <authorList>
            <person name="Pawar S.P."/>
            <person name="Dhotre D.P."/>
            <person name="Shetty S.A."/>
            <person name="Chowdhury S.P."/>
            <person name="Chaudhari B.L."/>
            <person name="Shouche Y.S."/>
        </authorList>
    </citation>
    <scope>NUCLEOTIDE SEQUENCE [LARGE SCALE GENOMIC DNA]</scope>
    <source>
        <strain evidence="5 6">PVAS-1</strain>
    </source>
</reference>
<evidence type="ECO:0000256" key="1">
    <source>
        <dbReference type="SAM" id="MobiDB-lite"/>
    </source>
</evidence>
<dbReference type="InterPro" id="IPR043968">
    <property type="entry name" value="SGNH"/>
</dbReference>
<evidence type="ECO:0000259" key="3">
    <source>
        <dbReference type="Pfam" id="PF01757"/>
    </source>
</evidence>
<feature type="transmembrane region" description="Helical" evidence="2">
    <location>
        <begin position="369"/>
        <end position="389"/>
    </location>
</feature>
<dbReference type="OrthoDB" id="3404679at2"/>
<dbReference type="RefSeq" id="WP_007927324.1">
    <property type="nucleotide sequence ID" value="NZ_ALWX01000039.1"/>
</dbReference>
<dbReference type="GO" id="GO:0016020">
    <property type="term" value="C:membrane"/>
    <property type="evidence" value="ECO:0007669"/>
    <property type="project" value="TreeGrafter"/>
</dbReference>
<feature type="region of interest" description="Disordered" evidence="1">
    <location>
        <begin position="712"/>
        <end position="734"/>
    </location>
</feature>
<feature type="transmembrane region" description="Helical" evidence="2">
    <location>
        <begin position="306"/>
        <end position="327"/>
    </location>
</feature>
<feature type="transmembrane region" description="Helical" evidence="2">
    <location>
        <begin position="51"/>
        <end position="70"/>
    </location>
</feature>
<dbReference type="EMBL" id="ALWX01000039">
    <property type="protein sequence ID" value="EKA61204.1"/>
    <property type="molecule type" value="Genomic_DNA"/>
</dbReference>
<comment type="caution">
    <text evidence="5">The sequence shown here is derived from an EMBL/GenBank/DDBJ whole genome shotgun (WGS) entry which is preliminary data.</text>
</comment>
<dbReference type="PATRIC" id="fig|1210046.3.peg.1729"/>